<dbReference type="Proteomes" id="UP000295390">
    <property type="component" value="Unassembled WGS sequence"/>
</dbReference>
<accession>A0A4R6TBU1</accession>
<evidence type="ECO:0000313" key="4">
    <source>
        <dbReference type="Proteomes" id="UP000295390"/>
    </source>
</evidence>
<organism evidence="3 4">
    <name type="scientific">Tenacibaculum caenipelagi</name>
    <dbReference type="NCBI Taxonomy" id="1325435"/>
    <lineage>
        <taxon>Bacteria</taxon>
        <taxon>Pseudomonadati</taxon>
        <taxon>Bacteroidota</taxon>
        <taxon>Flavobacteriia</taxon>
        <taxon>Flavobacteriales</taxon>
        <taxon>Flavobacteriaceae</taxon>
        <taxon>Tenacibaculum</taxon>
    </lineage>
</organism>
<feature type="domain" description="UspA" evidence="2">
    <location>
        <begin position="1"/>
        <end position="140"/>
    </location>
</feature>
<proteinExistence type="inferred from homology"/>
<dbReference type="PANTHER" id="PTHR46268:SF6">
    <property type="entry name" value="UNIVERSAL STRESS PROTEIN UP12"/>
    <property type="match status" value="1"/>
</dbReference>
<dbReference type="OrthoDB" id="9788959at2"/>
<keyword evidence="4" id="KW-1185">Reference proteome</keyword>
<dbReference type="InterPro" id="IPR006015">
    <property type="entry name" value="Universal_stress_UspA"/>
</dbReference>
<dbReference type="EMBL" id="SNYH01000005">
    <property type="protein sequence ID" value="TDQ23919.1"/>
    <property type="molecule type" value="Genomic_DNA"/>
</dbReference>
<dbReference type="CDD" id="cd00293">
    <property type="entry name" value="USP-like"/>
    <property type="match status" value="2"/>
</dbReference>
<dbReference type="RefSeq" id="WP_133537159.1">
    <property type="nucleotide sequence ID" value="NZ_SNYH01000005.1"/>
</dbReference>
<dbReference type="PRINTS" id="PR01438">
    <property type="entry name" value="UNVRSLSTRESS"/>
</dbReference>
<evidence type="ECO:0000313" key="3">
    <source>
        <dbReference type="EMBL" id="TDQ23919.1"/>
    </source>
</evidence>
<comment type="similarity">
    <text evidence="1">Belongs to the universal stress protein A family.</text>
</comment>
<protein>
    <submittedName>
        <fullName evidence="3">Nucleotide-binding universal stress UspA family protein</fullName>
    </submittedName>
</protein>
<comment type="caution">
    <text evidence="3">The sequence shown here is derived from an EMBL/GenBank/DDBJ whole genome shotgun (WGS) entry which is preliminary data.</text>
</comment>
<dbReference type="Gene3D" id="3.40.50.620">
    <property type="entry name" value="HUPs"/>
    <property type="match status" value="2"/>
</dbReference>
<dbReference type="Pfam" id="PF00582">
    <property type="entry name" value="Usp"/>
    <property type="match status" value="2"/>
</dbReference>
<name>A0A4R6TBU1_9FLAO</name>
<evidence type="ECO:0000256" key="1">
    <source>
        <dbReference type="ARBA" id="ARBA00008791"/>
    </source>
</evidence>
<dbReference type="InterPro" id="IPR014729">
    <property type="entry name" value="Rossmann-like_a/b/a_fold"/>
</dbReference>
<evidence type="ECO:0000259" key="2">
    <source>
        <dbReference type="Pfam" id="PF00582"/>
    </source>
</evidence>
<dbReference type="AlphaFoldDB" id="A0A4R6TBU1"/>
<feature type="domain" description="UspA" evidence="2">
    <location>
        <begin position="149"/>
        <end position="273"/>
    </location>
</feature>
<dbReference type="PANTHER" id="PTHR46268">
    <property type="entry name" value="STRESS RESPONSE PROTEIN NHAX"/>
    <property type="match status" value="1"/>
</dbReference>
<gene>
    <name evidence="3" type="ORF">DFQ07_2453</name>
</gene>
<reference evidence="3 4" key="1">
    <citation type="submission" date="2019-03" db="EMBL/GenBank/DDBJ databases">
        <title>Genomic Encyclopedia of Type Strains, Phase III (KMG-III): the genomes of soil and plant-associated and newly described type strains.</title>
        <authorList>
            <person name="Whitman W."/>
        </authorList>
    </citation>
    <scope>NUCLEOTIDE SEQUENCE [LARGE SCALE GENOMIC DNA]</scope>
    <source>
        <strain evidence="3 4">CECT 8283</strain>
    </source>
</reference>
<dbReference type="InterPro" id="IPR006016">
    <property type="entry name" value="UspA"/>
</dbReference>
<sequence length="277" mass="31662">MKKIIVPVDFSLHSENALKTAAFLAKQTGAEVVAVHMLELSNAVISQSESYIQQEMLFYLKLTEKKFTDFLQKDYLSDIKVTPVVKHFKIFSELDKLAREENADLIVMGSKGVEGLKEMFIGSNTEKVIRYAHTPVLVIKEKPITQKIEKVIFACDFSDDDVKPYIRAKDFFKKLGCNIELVYISTPTSKFRSTQQLEEKMLRFFYQADESEEHMKNVKIISDFSVEKGIFYYADKVNSDVLVVATHGRKGISHFFEGSISEDIANHSELPVMSFKI</sequence>
<dbReference type="SUPFAM" id="SSF52402">
    <property type="entry name" value="Adenine nucleotide alpha hydrolases-like"/>
    <property type="match status" value="2"/>
</dbReference>